<name>A0A518C640_9BACT</name>
<feature type="transmembrane region" description="Helical" evidence="1">
    <location>
        <begin position="59"/>
        <end position="85"/>
    </location>
</feature>
<dbReference type="KEGG" id="bvo:Pan97_17020"/>
<dbReference type="Proteomes" id="UP000318626">
    <property type="component" value="Chromosome"/>
</dbReference>
<sequence>MSEEQPRTISKLTERLVDSALVIGCVVAVAFGLGYYAEITEARSNMMPMELQYERSVRVTIMQGTLVLFAVLGMAFATYCVLLWVKHLYKQVAPGWYLWSYENFKIGYARSTRVYQCAAIFAIAAVFLFLADCFISFYQRNYPELWRNPSITKIELKEGRVLTFDNATYQSHRDGVIVIKDLDREKLVVVNAKEMVFCELDSRRKVYEKQVISDEEKLFEE</sequence>
<reference evidence="3" key="1">
    <citation type="submission" date="2019-02" db="EMBL/GenBank/DDBJ databases">
        <title>Deep-cultivation of Planctomycetes and their phenomic and genomic characterization uncovers novel biology.</title>
        <authorList>
            <person name="Wiegand S."/>
            <person name="Jogler M."/>
            <person name="Boedeker C."/>
            <person name="Pinto D."/>
            <person name="Vollmers J."/>
            <person name="Rivas-Marin E."/>
            <person name="Kohn T."/>
            <person name="Peeters S.H."/>
            <person name="Heuer A."/>
            <person name="Rast P."/>
            <person name="Oberbeckmann S."/>
            <person name="Bunk B."/>
            <person name="Jeske O."/>
            <person name="Meyerdierks A."/>
            <person name="Storesund J.E."/>
            <person name="Kallscheuer N."/>
            <person name="Luecker S."/>
            <person name="Lage O.M."/>
            <person name="Pohl T."/>
            <person name="Merkel B.J."/>
            <person name="Hornburger P."/>
            <person name="Mueller R.-W."/>
            <person name="Bruemmer F."/>
            <person name="Labrenz M."/>
            <person name="Spormann A.M."/>
            <person name="Op den Camp H."/>
            <person name="Overmann J."/>
            <person name="Amann R."/>
            <person name="Jetten M.S.M."/>
            <person name="Mascher T."/>
            <person name="Medema M.H."/>
            <person name="Devos D.P."/>
            <person name="Kaster A.-K."/>
            <person name="Ovreas L."/>
            <person name="Rohde M."/>
            <person name="Galperin M.Y."/>
            <person name="Jogler C."/>
        </authorList>
    </citation>
    <scope>NUCLEOTIDE SEQUENCE [LARGE SCALE GENOMIC DNA]</scope>
    <source>
        <strain evidence="3">Pan97</strain>
    </source>
</reference>
<dbReference type="RefSeq" id="WP_144971623.1">
    <property type="nucleotide sequence ID" value="NZ_CP036289.1"/>
</dbReference>
<keyword evidence="1" id="KW-0472">Membrane</keyword>
<feature type="transmembrane region" description="Helical" evidence="1">
    <location>
        <begin position="118"/>
        <end position="138"/>
    </location>
</feature>
<evidence type="ECO:0000313" key="2">
    <source>
        <dbReference type="EMBL" id="QDU74689.1"/>
    </source>
</evidence>
<dbReference type="AlphaFoldDB" id="A0A518C640"/>
<evidence type="ECO:0000256" key="1">
    <source>
        <dbReference type="SAM" id="Phobius"/>
    </source>
</evidence>
<dbReference type="EMBL" id="CP036289">
    <property type="protein sequence ID" value="QDU74689.1"/>
    <property type="molecule type" value="Genomic_DNA"/>
</dbReference>
<feature type="transmembrane region" description="Helical" evidence="1">
    <location>
        <begin position="20"/>
        <end position="38"/>
    </location>
</feature>
<keyword evidence="1" id="KW-0812">Transmembrane</keyword>
<keyword evidence="3" id="KW-1185">Reference proteome</keyword>
<gene>
    <name evidence="2" type="ORF">Pan97_17020</name>
</gene>
<keyword evidence="1" id="KW-1133">Transmembrane helix</keyword>
<evidence type="ECO:0000313" key="3">
    <source>
        <dbReference type="Proteomes" id="UP000318626"/>
    </source>
</evidence>
<accession>A0A518C640</accession>
<organism evidence="2 3">
    <name type="scientific">Bremerella volcania</name>
    <dbReference type="NCBI Taxonomy" id="2527984"/>
    <lineage>
        <taxon>Bacteria</taxon>
        <taxon>Pseudomonadati</taxon>
        <taxon>Planctomycetota</taxon>
        <taxon>Planctomycetia</taxon>
        <taxon>Pirellulales</taxon>
        <taxon>Pirellulaceae</taxon>
        <taxon>Bremerella</taxon>
    </lineage>
</organism>
<proteinExistence type="predicted"/>
<protein>
    <submittedName>
        <fullName evidence="2">Uncharacterized protein</fullName>
    </submittedName>
</protein>